<evidence type="ECO:0000313" key="2">
    <source>
        <dbReference type="EMBL" id="EER04974.1"/>
    </source>
</evidence>
<dbReference type="AlphaFoldDB" id="C5LE68"/>
<gene>
    <name evidence="2" type="ORF">Pmar_PMAR004903</name>
</gene>
<keyword evidence="3" id="KW-1185">Reference proteome</keyword>
<dbReference type="EMBL" id="GG681140">
    <property type="protein sequence ID" value="EER04974.1"/>
    <property type="molecule type" value="Genomic_DNA"/>
</dbReference>
<feature type="non-terminal residue" evidence="2">
    <location>
        <position position="53"/>
    </location>
</feature>
<feature type="non-terminal residue" evidence="2">
    <location>
        <position position="1"/>
    </location>
</feature>
<sequence>SVIATSDGPDEMASEGETSEGEGQEELSGEQCECLVGQKEDVERDWFEVFADR</sequence>
<dbReference type="RefSeq" id="XP_002773158.1">
    <property type="nucleotide sequence ID" value="XM_002773112.1"/>
</dbReference>
<organism evidence="3">
    <name type="scientific">Perkinsus marinus (strain ATCC 50983 / TXsc)</name>
    <dbReference type="NCBI Taxonomy" id="423536"/>
    <lineage>
        <taxon>Eukaryota</taxon>
        <taxon>Sar</taxon>
        <taxon>Alveolata</taxon>
        <taxon>Perkinsozoa</taxon>
        <taxon>Perkinsea</taxon>
        <taxon>Perkinsida</taxon>
        <taxon>Perkinsidae</taxon>
        <taxon>Perkinsus</taxon>
    </lineage>
</organism>
<evidence type="ECO:0000313" key="3">
    <source>
        <dbReference type="Proteomes" id="UP000007800"/>
    </source>
</evidence>
<name>C5LE68_PERM5</name>
<protein>
    <submittedName>
        <fullName evidence="2">Uncharacterized protein</fullName>
    </submittedName>
</protein>
<dbReference type="GeneID" id="9050499"/>
<feature type="region of interest" description="Disordered" evidence="1">
    <location>
        <begin position="1"/>
        <end position="31"/>
    </location>
</feature>
<proteinExistence type="predicted"/>
<dbReference type="OrthoDB" id="413122at2759"/>
<accession>C5LE68</accession>
<reference evidence="2 3" key="1">
    <citation type="submission" date="2008-07" db="EMBL/GenBank/DDBJ databases">
        <authorList>
            <person name="El-Sayed N."/>
            <person name="Caler E."/>
            <person name="Inman J."/>
            <person name="Amedeo P."/>
            <person name="Hass B."/>
            <person name="Wortman J."/>
        </authorList>
    </citation>
    <scope>NUCLEOTIDE SEQUENCE [LARGE SCALE GENOMIC DNA]</scope>
    <source>
        <strain evidence="3">ATCC 50983 / TXsc</strain>
    </source>
</reference>
<feature type="compositionally biased region" description="Acidic residues" evidence="1">
    <location>
        <begin position="8"/>
        <end position="28"/>
    </location>
</feature>
<dbReference type="InParanoid" id="C5LE68"/>
<evidence type="ECO:0000256" key="1">
    <source>
        <dbReference type="SAM" id="MobiDB-lite"/>
    </source>
</evidence>
<dbReference type="Proteomes" id="UP000007800">
    <property type="component" value="Unassembled WGS sequence"/>
</dbReference>